<evidence type="ECO:0000313" key="2">
    <source>
        <dbReference type="EMBL" id="KAF2198203.1"/>
    </source>
</evidence>
<feature type="compositionally biased region" description="Polar residues" evidence="1">
    <location>
        <begin position="315"/>
        <end position="347"/>
    </location>
</feature>
<feature type="region of interest" description="Disordered" evidence="1">
    <location>
        <begin position="310"/>
        <end position="347"/>
    </location>
</feature>
<feature type="compositionally biased region" description="Polar residues" evidence="1">
    <location>
        <begin position="150"/>
        <end position="169"/>
    </location>
</feature>
<protein>
    <submittedName>
        <fullName evidence="2">Uncharacterized protein</fullName>
    </submittedName>
</protein>
<feature type="region of interest" description="Disordered" evidence="1">
    <location>
        <begin position="145"/>
        <end position="172"/>
    </location>
</feature>
<dbReference type="AlphaFoldDB" id="A0A9P4MSN0"/>
<reference evidence="2" key="1">
    <citation type="journal article" date="2020" name="Stud. Mycol.">
        <title>101 Dothideomycetes genomes: a test case for predicting lifestyles and emergence of pathogens.</title>
        <authorList>
            <person name="Haridas S."/>
            <person name="Albert R."/>
            <person name="Binder M."/>
            <person name="Bloem J."/>
            <person name="Labutti K."/>
            <person name="Salamov A."/>
            <person name="Andreopoulos B."/>
            <person name="Baker S."/>
            <person name="Barry K."/>
            <person name="Bills G."/>
            <person name="Bluhm B."/>
            <person name="Cannon C."/>
            <person name="Castanera R."/>
            <person name="Culley D."/>
            <person name="Daum C."/>
            <person name="Ezra D."/>
            <person name="Gonzalez J."/>
            <person name="Henrissat B."/>
            <person name="Kuo A."/>
            <person name="Liang C."/>
            <person name="Lipzen A."/>
            <person name="Lutzoni F."/>
            <person name="Magnuson J."/>
            <person name="Mondo S."/>
            <person name="Nolan M."/>
            <person name="Ohm R."/>
            <person name="Pangilinan J."/>
            <person name="Park H.-J."/>
            <person name="Ramirez L."/>
            <person name="Alfaro M."/>
            <person name="Sun H."/>
            <person name="Tritt A."/>
            <person name="Yoshinaga Y."/>
            <person name="Zwiers L.-H."/>
            <person name="Turgeon B."/>
            <person name="Goodwin S."/>
            <person name="Spatafora J."/>
            <person name="Crous P."/>
            <person name="Grigoriev I."/>
        </authorList>
    </citation>
    <scope>NUCLEOTIDE SEQUENCE</scope>
    <source>
        <strain evidence="2">ATCC 74209</strain>
    </source>
</reference>
<evidence type="ECO:0000313" key="3">
    <source>
        <dbReference type="Proteomes" id="UP000799536"/>
    </source>
</evidence>
<keyword evidence="3" id="KW-1185">Reference proteome</keyword>
<dbReference type="OrthoDB" id="3781687at2759"/>
<dbReference type="Proteomes" id="UP000799536">
    <property type="component" value="Unassembled WGS sequence"/>
</dbReference>
<gene>
    <name evidence="2" type="ORF">GQ43DRAFT_465806</name>
</gene>
<comment type="caution">
    <text evidence="2">The sequence shown here is derived from an EMBL/GenBank/DDBJ whole genome shotgun (WGS) entry which is preliminary data.</text>
</comment>
<organism evidence="2 3">
    <name type="scientific">Delitschia confertaspora ATCC 74209</name>
    <dbReference type="NCBI Taxonomy" id="1513339"/>
    <lineage>
        <taxon>Eukaryota</taxon>
        <taxon>Fungi</taxon>
        <taxon>Dikarya</taxon>
        <taxon>Ascomycota</taxon>
        <taxon>Pezizomycotina</taxon>
        <taxon>Dothideomycetes</taxon>
        <taxon>Pleosporomycetidae</taxon>
        <taxon>Pleosporales</taxon>
        <taxon>Delitschiaceae</taxon>
        <taxon>Delitschia</taxon>
    </lineage>
</organism>
<proteinExistence type="predicted"/>
<accession>A0A9P4MSN0</accession>
<sequence length="406" mass="45501">MGKRKYTELSMKSKGIVDRLVVRIADNWKIKYCGLCVPRSIQFRSYDSNRYKENSSQPDPDARNWGVLLLQDLLKCSSLTKGNLDKFQEDLKARVKARKGKYAVPDDVKHIKIEYANLLRGEMPDEERIEAEAAEAAFFASHFEEGGENPGSSTVRWHSGQNKTYTRQAGSDRHKECISGMPIDPQLLDQSQSLPAKQARMYDYSPGVEDPADLRRQQYITMMKATNQYPSHGPQRAESVANLARANTPYQMQISSIEVPADQALGDTTQHPNYPTPTAIMNMNTNSNLLNTFHEKADLSIKIKPEPGFPGNHLLTHTPSSSFGQDPSHSVLLTPSNTTENSKTPGNSLFTRIGGAANVMEIRRLQLEYEVAQYELKAARLRLRVAQMRGGGRESEGSVSDPWILE</sequence>
<evidence type="ECO:0000256" key="1">
    <source>
        <dbReference type="SAM" id="MobiDB-lite"/>
    </source>
</evidence>
<name>A0A9P4MSN0_9PLEO</name>
<dbReference type="EMBL" id="ML994162">
    <property type="protein sequence ID" value="KAF2198203.1"/>
    <property type="molecule type" value="Genomic_DNA"/>
</dbReference>